<evidence type="ECO:0000256" key="2">
    <source>
        <dbReference type="ARBA" id="ARBA00004906"/>
    </source>
</evidence>
<evidence type="ECO:0000256" key="5">
    <source>
        <dbReference type="ARBA" id="ARBA00022723"/>
    </source>
</evidence>
<evidence type="ECO:0000256" key="13">
    <source>
        <dbReference type="PROSITE-ProRule" id="PRU00175"/>
    </source>
</evidence>
<name>A0AAE1PSC8_9EUCA</name>
<evidence type="ECO:0000256" key="9">
    <source>
        <dbReference type="ARBA" id="ARBA00038197"/>
    </source>
</evidence>
<evidence type="ECO:0000256" key="6">
    <source>
        <dbReference type="ARBA" id="ARBA00022771"/>
    </source>
</evidence>
<keyword evidence="8" id="KW-0862">Zinc</keyword>
<comment type="catalytic activity">
    <reaction evidence="1">
        <text>S-ubiquitinyl-[E2 ubiquitin-conjugating enzyme]-L-cysteine + [acceptor protein]-L-lysine = [E2 ubiquitin-conjugating enzyme]-L-cysteine + N(6)-ubiquitinyl-[acceptor protein]-L-lysine.</text>
        <dbReference type="EC" id="2.3.2.27"/>
    </reaction>
</comment>
<feature type="domain" description="RING-type" evidence="14">
    <location>
        <begin position="176"/>
        <end position="217"/>
    </location>
</feature>
<dbReference type="FunFam" id="3.30.40.10:FF:000127">
    <property type="entry name" value="E3 ubiquitin-protein ligase RNF181"/>
    <property type="match status" value="1"/>
</dbReference>
<keyword evidence="4" id="KW-0808">Transferase</keyword>
<dbReference type="Proteomes" id="UP001292094">
    <property type="component" value="Unassembled WGS sequence"/>
</dbReference>
<evidence type="ECO:0000259" key="14">
    <source>
        <dbReference type="PROSITE" id="PS50089"/>
    </source>
</evidence>
<comment type="pathway">
    <text evidence="2">Protein modification; protein ubiquitination.</text>
</comment>
<evidence type="ECO:0000256" key="10">
    <source>
        <dbReference type="ARBA" id="ARBA00039317"/>
    </source>
</evidence>
<keyword evidence="6 13" id="KW-0863">Zinc-finger</keyword>
<evidence type="ECO:0000256" key="7">
    <source>
        <dbReference type="ARBA" id="ARBA00022786"/>
    </source>
</evidence>
<evidence type="ECO:0000256" key="3">
    <source>
        <dbReference type="ARBA" id="ARBA00012483"/>
    </source>
</evidence>
<dbReference type="AlphaFoldDB" id="A0AAE1PSC8"/>
<organism evidence="15 16">
    <name type="scientific">Petrolisthes manimaculis</name>
    <dbReference type="NCBI Taxonomy" id="1843537"/>
    <lineage>
        <taxon>Eukaryota</taxon>
        <taxon>Metazoa</taxon>
        <taxon>Ecdysozoa</taxon>
        <taxon>Arthropoda</taxon>
        <taxon>Crustacea</taxon>
        <taxon>Multicrustacea</taxon>
        <taxon>Malacostraca</taxon>
        <taxon>Eumalacostraca</taxon>
        <taxon>Eucarida</taxon>
        <taxon>Decapoda</taxon>
        <taxon>Pleocyemata</taxon>
        <taxon>Anomura</taxon>
        <taxon>Galatheoidea</taxon>
        <taxon>Porcellanidae</taxon>
        <taxon>Petrolisthes</taxon>
    </lineage>
</organism>
<dbReference type="InterPro" id="IPR013083">
    <property type="entry name" value="Znf_RING/FYVE/PHD"/>
</dbReference>
<evidence type="ECO:0000313" key="16">
    <source>
        <dbReference type="Proteomes" id="UP001292094"/>
    </source>
</evidence>
<keyword evidence="16" id="KW-1185">Reference proteome</keyword>
<protein>
    <recommendedName>
        <fullName evidence="10">E3 ubiquitin-protein ligase RNF181</fullName>
        <ecNumber evidence="3">2.3.2.27</ecNumber>
    </recommendedName>
    <alternativeName>
        <fullName evidence="11">RING finger protein 181</fullName>
    </alternativeName>
</protein>
<reference evidence="15" key="1">
    <citation type="submission" date="2023-11" db="EMBL/GenBank/DDBJ databases">
        <title>Genome assemblies of two species of porcelain crab, Petrolisthes cinctipes and Petrolisthes manimaculis (Anomura: Porcellanidae).</title>
        <authorList>
            <person name="Angst P."/>
        </authorList>
    </citation>
    <scope>NUCLEOTIDE SEQUENCE</scope>
    <source>
        <strain evidence="15">PB745_02</strain>
        <tissue evidence="15">Gill</tissue>
    </source>
</reference>
<dbReference type="EMBL" id="JAWZYT010001308">
    <property type="protein sequence ID" value="KAK4313434.1"/>
    <property type="molecule type" value="Genomic_DNA"/>
</dbReference>
<proteinExistence type="inferred from homology"/>
<evidence type="ECO:0000256" key="12">
    <source>
        <dbReference type="ARBA" id="ARBA00045940"/>
    </source>
</evidence>
<dbReference type="PROSITE" id="PS50089">
    <property type="entry name" value="ZF_RING_2"/>
    <property type="match status" value="1"/>
</dbReference>
<gene>
    <name evidence="15" type="ORF">Pmani_015217</name>
</gene>
<dbReference type="GO" id="GO:0016567">
    <property type="term" value="P:protein ubiquitination"/>
    <property type="evidence" value="ECO:0007669"/>
    <property type="project" value="TreeGrafter"/>
</dbReference>
<dbReference type="PANTHER" id="PTHR15710">
    <property type="entry name" value="E3 UBIQUITIN-PROTEIN LIGASE PRAJA"/>
    <property type="match status" value="1"/>
</dbReference>
<dbReference type="GO" id="GO:0008270">
    <property type="term" value="F:zinc ion binding"/>
    <property type="evidence" value="ECO:0007669"/>
    <property type="project" value="UniProtKB-KW"/>
</dbReference>
<evidence type="ECO:0000256" key="1">
    <source>
        <dbReference type="ARBA" id="ARBA00000900"/>
    </source>
</evidence>
<dbReference type="EC" id="2.3.2.27" evidence="3"/>
<comment type="similarity">
    <text evidence="9">Belongs to the RNF181 family.</text>
</comment>
<accession>A0AAE1PSC8</accession>
<keyword evidence="7" id="KW-0833">Ubl conjugation pathway</keyword>
<dbReference type="Gene3D" id="3.30.40.10">
    <property type="entry name" value="Zinc/RING finger domain, C3HC4 (zinc finger)"/>
    <property type="match status" value="1"/>
</dbReference>
<sequence>MGAASQVQFDGLNEGTDQGQLINIVLSAFGPDIIDYLEVLLNSSLYQAVDDALVSILNGVLSCPNNEEQFDISEVPVIIEDLLTSFLPLHKSGILRSTFLMASYFDEHNCQPLATGQTPDHFLHIARLLLHGGYWQDLQMEFSELFGFGEKSPPPASREFVDNLSSVTMERKGEKCPVCLKEWSIGDEAKELPCQHKFHPTCILPWLQKTNSCPLCRHELPTDDEDYEEYRKQKKRAKERDADLEVLHNSMFS</sequence>
<dbReference type="GO" id="GO:0061630">
    <property type="term" value="F:ubiquitin protein ligase activity"/>
    <property type="evidence" value="ECO:0007669"/>
    <property type="project" value="UniProtKB-EC"/>
</dbReference>
<evidence type="ECO:0000256" key="4">
    <source>
        <dbReference type="ARBA" id="ARBA00022679"/>
    </source>
</evidence>
<comment type="function">
    <text evidence="12">E3 ubiquitin-protein ligase which accepts ubiquitin from an E2 ubiquitin-conjugating enzyme in the form of a thioester and then directly transfers the ubiquitin to targeted substrates. Catalyzes monoubiquitination of 26S proteasome subunit PSMC2/RPT1.</text>
</comment>
<dbReference type="SUPFAM" id="SSF57850">
    <property type="entry name" value="RING/U-box"/>
    <property type="match status" value="1"/>
</dbReference>
<evidence type="ECO:0000256" key="8">
    <source>
        <dbReference type="ARBA" id="ARBA00022833"/>
    </source>
</evidence>
<evidence type="ECO:0000313" key="15">
    <source>
        <dbReference type="EMBL" id="KAK4313434.1"/>
    </source>
</evidence>
<dbReference type="InterPro" id="IPR001841">
    <property type="entry name" value="Znf_RING"/>
</dbReference>
<dbReference type="SMART" id="SM00184">
    <property type="entry name" value="RING"/>
    <property type="match status" value="1"/>
</dbReference>
<dbReference type="CDD" id="cd16669">
    <property type="entry name" value="RING-H2_RNF181"/>
    <property type="match status" value="1"/>
</dbReference>
<dbReference type="PANTHER" id="PTHR15710:SF160">
    <property type="entry name" value="E3 UBIQUITIN-PROTEIN LIGASE RNF181"/>
    <property type="match status" value="1"/>
</dbReference>
<evidence type="ECO:0000256" key="11">
    <source>
        <dbReference type="ARBA" id="ARBA00041674"/>
    </source>
</evidence>
<dbReference type="Pfam" id="PF13639">
    <property type="entry name" value="zf-RING_2"/>
    <property type="match status" value="1"/>
</dbReference>
<keyword evidence="5" id="KW-0479">Metal-binding</keyword>
<comment type="caution">
    <text evidence="15">The sequence shown here is derived from an EMBL/GenBank/DDBJ whole genome shotgun (WGS) entry which is preliminary data.</text>
</comment>
<dbReference type="GO" id="GO:0005737">
    <property type="term" value="C:cytoplasm"/>
    <property type="evidence" value="ECO:0007669"/>
    <property type="project" value="TreeGrafter"/>
</dbReference>